<feature type="active site" description="Proton donor/acceptor" evidence="1">
    <location>
        <position position="134"/>
    </location>
</feature>
<organism evidence="3 5">
    <name type="scientific">Acetobacter tropicalis</name>
    <dbReference type="NCBI Taxonomy" id="104102"/>
    <lineage>
        <taxon>Bacteria</taxon>
        <taxon>Pseudomonadati</taxon>
        <taxon>Pseudomonadota</taxon>
        <taxon>Alphaproteobacteria</taxon>
        <taxon>Acetobacterales</taxon>
        <taxon>Acetobacteraceae</taxon>
        <taxon>Acetobacter</taxon>
    </lineage>
</organism>
<dbReference type="PATRIC" id="fig|104102.7.peg.2675"/>
<dbReference type="GeneID" id="89479907"/>
<dbReference type="STRING" id="104102.AtDm6_2711"/>
<dbReference type="PANTHER" id="PTHR38589">
    <property type="entry name" value="BLR0621 PROTEIN"/>
    <property type="match status" value="1"/>
</dbReference>
<dbReference type="EMBL" id="JOKM01000093">
    <property type="protein sequence ID" value="KGB21945.1"/>
    <property type="molecule type" value="Genomic_DNA"/>
</dbReference>
<name>A0A094YIS7_9PROT</name>
<dbReference type="AlphaFoldDB" id="A0A094YIS7"/>
<reference evidence="3 5" key="1">
    <citation type="submission" date="2014-06" db="EMBL/GenBank/DDBJ databases">
        <title>Functional and comparative genomic analyses of the Drosophila gut microbiota identify candidate symbiosis factors.</title>
        <authorList>
            <person name="Newell P.D."/>
            <person name="Chaston J.M."/>
            <person name="Douglas A.E."/>
        </authorList>
    </citation>
    <scope>NUCLEOTIDE SEQUENCE [LARGE SCALE GENOMIC DNA]</scope>
    <source>
        <strain evidence="3 5">DmCS_006</strain>
    </source>
</reference>
<proteinExistence type="predicted"/>
<dbReference type="GO" id="GO:0008360">
    <property type="term" value="P:regulation of cell shape"/>
    <property type="evidence" value="ECO:0007669"/>
    <property type="project" value="UniProtKB-UniRule"/>
</dbReference>
<feature type="active site" description="Nucleophile" evidence="1">
    <location>
        <position position="146"/>
    </location>
</feature>
<keyword evidence="5" id="KW-1185">Reference proteome</keyword>
<dbReference type="PROSITE" id="PS52029">
    <property type="entry name" value="LD_TPASE"/>
    <property type="match status" value="1"/>
</dbReference>
<keyword evidence="1" id="KW-0573">Peptidoglycan synthesis</keyword>
<evidence type="ECO:0000313" key="6">
    <source>
        <dbReference type="Proteomes" id="UP000194565"/>
    </source>
</evidence>
<dbReference type="GO" id="GO:0016740">
    <property type="term" value="F:transferase activity"/>
    <property type="evidence" value="ECO:0007669"/>
    <property type="project" value="InterPro"/>
</dbReference>
<feature type="domain" description="L,D-TPase catalytic" evidence="2">
    <location>
        <begin position="1"/>
        <end position="172"/>
    </location>
</feature>
<sequence length="172" mass="19203">MMIHVKPSSCSRSDAQLHCEHKIMSAVIGKNGVTQDKQEGDHATPAGRFPLRNVFYRADRVKKPDTILPVVALTSQDGWCDDPAHPAYNQKILLPHAARHERLWREDHVYDLIVIIGYNDEKIQAGRGSAIFMHLQREDKAPTEGCVALTEEDLRQVLADGATAIHIHALKG</sequence>
<dbReference type="GO" id="GO:0071555">
    <property type="term" value="P:cell wall organization"/>
    <property type="evidence" value="ECO:0007669"/>
    <property type="project" value="UniProtKB-UniRule"/>
</dbReference>
<keyword evidence="1" id="KW-0961">Cell wall biogenesis/degradation</keyword>
<keyword evidence="1" id="KW-0133">Cell shape</keyword>
<dbReference type="GO" id="GO:0009252">
    <property type="term" value="P:peptidoglycan biosynthetic process"/>
    <property type="evidence" value="ECO:0007669"/>
    <property type="project" value="UniProtKB-KW"/>
</dbReference>
<evidence type="ECO:0000259" key="2">
    <source>
        <dbReference type="PROSITE" id="PS52029"/>
    </source>
</evidence>
<dbReference type="Proteomes" id="UP000029448">
    <property type="component" value="Unassembled WGS sequence"/>
</dbReference>
<reference evidence="4 6" key="2">
    <citation type="submission" date="2014-06" db="EMBL/GenBank/DDBJ databases">
        <authorList>
            <person name="Ju J."/>
            <person name="Zhang J."/>
        </authorList>
    </citation>
    <scope>NUCLEOTIDE SEQUENCE [LARGE SCALE GENOMIC DNA]</scope>
    <source>
        <strain evidence="4">DmW_042</strain>
    </source>
</reference>
<dbReference type="RefSeq" id="WP_086640841.1">
    <property type="nucleotide sequence ID" value="NZ_JACAOJ010000011.1"/>
</dbReference>
<accession>A0A094YIS7</accession>
<gene>
    <name evidence="3" type="ORF">AtDm6_2711</name>
    <name evidence="4" type="ORF">HC62_05940</name>
</gene>
<comment type="pathway">
    <text evidence="1">Cell wall biogenesis; peptidoglycan biosynthesis.</text>
</comment>
<evidence type="ECO:0000313" key="4">
    <source>
        <dbReference type="EMBL" id="OUI86379.1"/>
    </source>
</evidence>
<evidence type="ECO:0000313" key="5">
    <source>
        <dbReference type="Proteomes" id="UP000029448"/>
    </source>
</evidence>
<dbReference type="PANTHER" id="PTHR38589:SF1">
    <property type="entry name" value="BLR0621 PROTEIN"/>
    <property type="match status" value="1"/>
</dbReference>
<evidence type="ECO:0000256" key="1">
    <source>
        <dbReference type="PROSITE-ProRule" id="PRU01373"/>
    </source>
</evidence>
<dbReference type="Pfam" id="PF03734">
    <property type="entry name" value="YkuD"/>
    <property type="match status" value="1"/>
</dbReference>
<dbReference type="Proteomes" id="UP000194565">
    <property type="component" value="Unassembled WGS sequence"/>
</dbReference>
<protein>
    <recommendedName>
        <fullName evidence="2">L,D-TPase catalytic domain-containing protein</fullName>
    </recommendedName>
</protein>
<dbReference type="InterPro" id="IPR005490">
    <property type="entry name" value="LD_TPept_cat_dom"/>
</dbReference>
<evidence type="ECO:0000313" key="3">
    <source>
        <dbReference type="EMBL" id="KGB21945.1"/>
    </source>
</evidence>
<dbReference type="EMBL" id="JOMM01000020">
    <property type="protein sequence ID" value="OUI86379.1"/>
    <property type="molecule type" value="Genomic_DNA"/>
</dbReference>
<comment type="caution">
    <text evidence="3">The sequence shown here is derived from an EMBL/GenBank/DDBJ whole genome shotgun (WGS) entry which is preliminary data.</text>
</comment>